<evidence type="ECO:0000256" key="3">
    <source>
        <dbReference type="ARBA" id="ARBA00023157"/>
    </source>
</evidence>
<gene>
    <name evidence="8" type="primary">Igsf9</name>
    <name evidence="8" type="ORF">AEGBEN_R01027</name>
</gene>
<keyword evidence="1" id="KW-0732">Signal</keyword>
<dbReference type="InterPro" id="IPR003599">
    <property type="entry name" value="Ig_sub"/>
</dbReference>
<dbReference type="InterPro" id="IPR036116">
    <property type="entry name" value="FN3_sf"/>
</dbReference>
<protein>
    <submittedName>
        <fullName evidence="8">TUTLA protein</fullName>
    </submittedName>
</protein>
<keyword evidence="5" id="KW-0812">Transmembrane</keyword>
<keyword evidence="5" id="KW-0472">Membrane</keyword>
<feature type="non-terminal residue" evidence="8">
    <location>
        <position position="419"/>
    </location>
</feature>
<evidence type="ECO:0000256" key="5">
    <source>
        <dbReference type="SAM" id="Phobius"/>
    </source>
</evidence>
<keyword evidence="4" id="KW-0393">Immunoglobulin domain</keyword>
<dbReference type="SUPFAM" id="SSF48726">
    <property type="entry name" value="Immunoglobulin"/>
    <property type="match status" value="1"/>
</dbReference>
<dbReference type="InterPro" id="IPR013783">
    <property type="entry name" value="Ig-like_fold"/>
</dbReference>
<comment type="caution">
    <text evidence="8">The sequence shown here is derived from an EMBL/GenBank/DDBJ whole genome shotgun (WGS) entry which is preliminary data.</text>
</comment>
<feature type="domain" description="Ig-like" evidence="6">
    <location>
        <begin position="53"/>
        <end position="137"/>
    </location>
</feature>
<dbReference type="SMART" id="SM00060">
    <property type="entry name" value="FN3"/>
    <property type="match status" value="2"/>
</dbReference>
<dbReference type="SMART" id="SM00408">
    <property type="entry name" value="IGc2"/>
    <property type="match status" value="1"/>
</dbReference>
<dbReference type="EMBL" id="VZRW01008722">
    <property type="protein sequence ID" value="NWX19604.1"/>
    <property type="molecule type" value="Genomic_DNA"/>
</dbReference>
<evidence type="ECO:0000256" key="4">
    <source>
        <dbReference type="ARBA" id="ARBA00023319"/>
    </source>
</evidence>
<evidence type="ECO:0000259" key="7">
    <source>
        <dbReference type="PROSITE" id="PS50853"/>
    </source>
</evidence>
<dbReference type="CDD" id="cd00096">
    <property type="entry name" value="Ig"/>
    <property type="match status" value="1"/>
</dbReference>
<evidence type="ECO:0000313" key="9">
    <source>
        <dbReference type="Proteomes" id="UP000559068"/>
    </source>
</evidence>
<dbReference type="PANTHER" id="PTHR12231">
    <property type="entry name" value="CTX-RELATED TYPE I TRANSMEMBRANE PROTEIN"/>
    <property type="match status" value="1"/>
</dbReference>
<dbReference type="InterPro" id="IPR003598">
    <property type="entry name" value="Ig_sub2"/>
</dbReference>
<dbReference type="AlphaFoldDB" id="A0A7K6UA10"/>
<evidence type="ECO:0000313" key="8">
    <source>
        <dbReference type="EMBL" id="NWX19604.1"/>
    </source>
</evidence>
<dbReference type="SMART" id="SM00409">
    <property type="entry name" value="IG"/>
    <property type="match status" value="1"/>
</dbReference>
<dbReference type="PANTHER" id="PTHR12231:SF244">
    <property type="entry name" value="PROTEIN TURTLE HOMOLOG A"/>
    <property type="match status" value="1"/>
</dbReference>
<sequence length="419" mass="45058">FSQLPGWSMGPDGSIIITMGNDDALGVYTCTPYNSYGTAGESQPTRVLLKDPPAFTVRPKEEYFQEVGRELVIPCAAHGDPPPTVTWLKVGSVGKIGAQVDGNSSLVFHPLIKDQHGLWECVATNPVASVSTATSVHVLGTSPHAVTNVSVRPLPLAANVSWEPGFDGGYFQRFSIWFTPLVKHPPRAHRDWVSLSVPAGAQHLLVENLQPEVTYQFSVLAQNKLGSGPFSQIVTSVPRGEHGDPLTTVPPEPPAMTVHIFLSPPQALTANATLRGVLLQWHPPARCSVALGGYALELRQDRGAWEVLDPSIPSTETQLLVPGLIKDAFYEFRLVAFAGSYISDPSNTVNVSTAGMEVYPSRTQLPELLPQPVLAGVIGGICFLSVAVIFSTMAACIMNRRRAARSHKRRQGGCCLVGC</sequence>
<evidence type="ECO:0000256" key="1">
    <source>
        <dbReference type="ARBA" id="ARBA00022729"/>
    </source>
</evidence>
<feature type="domain" description="Fibronectin type-III" evidence="7">
    <location>
        <begin position="142"/>
        <end position="241"/>
    </location>
</feature>
<feature type="non-terminal residue" evidence="8">
    <location>
        <position position="1"/>
    </location>
</feature>
<evidence type="ECO:0000256" key="2">
    <source>
        <dbReference type="ARBA" id="ARBA00022737"/>
    </source>
</evidence>
<dbReference type="PROSITE" id="PS50853">
    <property type="entry name" value="FN3"/>
    <property type="match status" value="2"/>
</dbReference>
<reference evidence="8 9" key="1">
    <citation type="submission" date="2019-09" db="EMBL/GenBank/DDBJ databases">
        <title>Bird 10,000 Genomes (B10K) Project - Family phase.</title>
        <authorList>
            <person name="Zhang G."/>
        </authorList>
    </citation>
    <scope>NUCLEOTIDE SEQUENCE [LARGE SCALE GENOMIC DNA]</scope>
    <source>
        <strain evidence="8">B10K-DU-029-76</strain>
        <tissue evidence="8">Heart</tissue>
    </source>
</reference>
<keyword evidence="2" id="KW-0677">Repeat</keyword>
<keyword evidence="3" id="KW-1015">Disulfide bond</keyword>
<dbReference type="InterPro" id="IPR051170">
    <property type="entry name" value="Neural/epithelial_adhesion"/>
</dbReference>
<keyword evidence="9" id="KW-1185">Reference proteome</keyword>
<dbReference type="InterPro" id="IPR007110">
    <property type="entry name" value="Ig-like_dom"/>
</dbReference>
<dbReference type="Gene3D" id="2.60.40.10">
    <property type="entry name" value="Immunoglobulins"/>
    <property type="match status" value="3"/>
</dbReference>
<dbReference type="OrthoDB" id="6234674at2759"/>
<accession>A0A7K6UA10</accession>
<dbReference type="GO" id="GO:0043005">
    <property type="term" value="C:neuron projection"/>
    <property type="evidence" value="ECO:0007669"/>
    <property type="project" value="TreeGrafter"/>
</dbReference>
<dbReference type="FunFam" id="2.60.40.10:FF:000389">
    <property type="entry name" value="Immunoglobulin superfamily member 9B"/>
    <property type="match status" value="1"/>
</dbReference>
<name>A0A7K6UA10_9AVES</name>
<keyword evidence="5" id="KW-1133">Transmembrane helix</keyword>
<evidence type="ECO:0000259" key="6">
    <source>
        <dbReference type="PROSITE" id="PS50835"/>
    </source>
</evidence>
<dbReference type="PROSITE" id="PS50835">
    <property type="entry name" value="IG_LIKE"/>
    <property type="match status" value="1"/>
</dbReference>
<dbReference type="CDD" id="cd00063">
    <property type="entry name" value="FN3"/>
    <property type="match status" value="2"/>
</dbReference>
<dbReference type="Pfam" id="PF13927">
    <property type="entry name" value="Ig_3"/>
    <property type="match status" value="1"/>
</dbReference>
<feature type="transmembrane region" description="Helical" evidence="5">
    <location>
        <begin position="373"/>
        <end position="398"/>
    </location>
</feature>
<feature type="domain" description="Fibronectin type-III" evidence="7">
    <location>
        <begin position="264"/>
        <end position="356"/>
    </location>
</feature>
<dbReference type="InterPro" id="IPR003961">
    <property type="entry name" value="FN3_dom"/>
</dbReference>
<dbReference type="Proteomes" id="UP000559068">
    <property type="component" value="Unassembled WGS sequence"/>
</dbReference>
<proteinExistence type="predicted"/>
<dbReference type="Pfam" id="PF00041">
    <property type="entry name" value="fn3"/>
    <property type="match status" value="2"/>
</dbReference>
<dbReference type="InterPro" id="IPR036179">
    <property type="entry name" value="Ig-like_dom_sf"/>
</dbReference>
<dbReference type="SUPFAM" id="SSF49265">
    <property type="entry name" value="Fibronectin type III"/>
    <property type="match status" value="1"/>
</dbReference>
<organism evidence="8 9">
    <name type="scientific">Aegotheles bennettii</name>
    <dbReference type="NCBI Taxonomy" id="48278"/>
    <lineage>
        <taxon>Eukaryota</taxon>
        <taxon>Metazoa</taxon>
        <taxon>Chordata</taxon>
        <taxon>Craniata</taxon>
        <taxon>Vertebrata</taxon>
        <taxon>Euteleostomi</taxon>
        <taxon>Archelosauria</taxon>
        <taxon>Archosauria</taxon>
        <taxon>Dinosauria</taxon>
        <taxon>Saurischia</taxon>
        <taxon>Theropoda</taxon>
        <taxon>Coelurosauria</taxon>
        <taxon>Aves</taxon>
        <taxon>Neognathae</taxon>
        <taxon>Neoaves</taxon>
        <taxon>Strisores</taxon>
        <taxon>Caprimulgiformes</taxon>
        <taxon>Aegothelidae</taxon>
        <taxon>Aegotheles</taxon>
    </lineage>
</organism>